<evidence type="ECO:0000259" key="3">
    <source>
        <dbReference type="Pfam" id="PF00590"/>
    </source>
</evidence>
<keyword evidence="2" id="KW-0169">Cobalamin biosynthesis</keyword>
<evidence type="ECO:0000256" key="2">
    <source>
        <dbReference type="ARBA" id="ARBA00022573"/>
    </source>
</evidence>
<comment type="pathway">
    <text evidence="1">Cofactor biosynthesis; adenosylcobalamin biosynthesis.</text>
</comment>
<dbReference type="InterPro" id="IPR014777">
    <property type="entry name" value="4pyrrole_Mease_sub1"/>
</dbReference>
<protein>
    <recommendedName>
        <fullName evidence="3">Tetrapyrrole methylase domain-containing protein</fullName>
    </recommendedName>
</protein>
<dbReference type="GO" id="GO:0009236">
    <property type="term" value="P:cobalamin biosynthetic process"/>
    <property type="evidence" value="ECO:0007669"/>
    <property type="project" value="UniProtKB-KW"/>
</dbReference>
<dbReference type="Pfam" id="PF00590">
    <property type="entry name" value="TP_methylase"/>
    <property type="match status" value="1"/>
</dbReference>
<evidence type="ECO:0000313" key="4">
    <source>
        <dbReference type="EMBL" id="GAG07026.1"/>
    </source>
</evidence>
<reference evidence="4" key="1">
    <citation type="journal article" date="2014" name="Front. Microbiol.">
        <title>High frequency of phylogenetically diverse reductive dehalogenase-homologous genes in deep subseafloor sedimentary metagenomes.</title>
        <authorList>
            <person name="Kawai M."/>
            <person name="Futagami T."/>
            <person name="Toyoda A."/>
            <person name="Takaki Y."/>
            <person name="Nishi S."/>
            <person name="Hori S."/>
            <person name="Arai W."/>
            <person name="Tsubouchi T."/>
            <person name="Morono Y."/>
            <person name="Uchiyama I."/>
            <person name="Ito T."/>
            <person name="Fujiyama A."/>
            <person name="Inagaki F."/>
            <person name="Takami H."/>
        </authorList>
    </citation>
    <scope>NUCLEOTIDE SEQUENCE</scope>
    <source>
        <strain evidence="4">Expedition CK06-06</strain>
    </source>
</reference>
<accession>X0W2T0</accession>
<dbReference type="PANTHER" id="PTHR43467">
    <property type="entry name" value="COBALT-PRECORRIN-2 C(20)-METHYLTRANSFERASE"/>
    <property type="match status" value="1"/>
</dbReference>
<name>X0W2T0_9ZZZZ</name>
<dbReference type="Gene3D" id="3.40.1010.10">
    <property type="entry name" value="Cobalt-precorrin-4 Transmethylase, Domain 1"/>
    <property type="match status" value="1"/>
</dbReference>
<feature type="domain" description="Tetrapyrrole methylase" evidence="3">
    <location>
        <begin position="4"/>
        <end position="87"/>
    </location>
</feature>
<evidence type="ECO:0000256" key="1">
    <source>
        <dbReference type="ARBA" id="ARBA00004953"/>
    </source>
</evidence>
<comment type="caution">
    <text evidence="4">The sequence shown here is derived from an EMBL/GenBank/DDBJ whole genome shotgun (WGS) entry which is preliminary data.</text>
</comment>
<dbReference type="AlphaFoldDB" id="X0W2T0"/>
<dbReference type="EMBL" id="BARS01021737">
    <property type="protein sequence ID" value="GAG07026.1"/>
    <property type="molecule type" value="Genomic_DNA"/>
</dbReference>
<dbReference type="PANTHER" id="PTHR43467:SF2">
    <property type="entry name" value="COBALT-PRECORRIN-2 C(20)-METHYLTRANSFERASE"/>
    <property type="match status" value="1"/>
</dbReference>
<dbReference type="InterPro" id="IPR000878">
    <property type="entry name" value="4pyrrol_Mease"/>
</dbReference>
<organism evidence="4">
    <name type="scientific">marine sediment metagenome</name>
    <dbReference type="NCBI Taxonomy" id="412755"/>
    <lineage>
        <taxon>unclassified sequences</taxon>
        <taxon>metagenomes</taxon>
        <taxon>ecological metagenomes</taxon>
    </lineage>
</organism>
<dbReference type="SUPFAM" id="SSF53790">
    <property type="entry name" value="Tetrapyrrole methylase"/>
    <property type="match status" value="1"/>
</dbReference>
<feature type="non-terminal residue" evidence="4">
    <location>
        <position position="90"/>
    </location>
</feature>
<dbReference type="InterPro" id="IPR035996">
    <property type="entry name" value="4pyrrol_Methylase_sf"/>
</dbReference>
<sequence length="90" mass="9907">MTGTLYGLGVGPGDPDLITLKALRVLQRVPVIAYPAPEEGESLVRRIVAPHMSRADQPIEVAIRMPMLADRFPAQEVYDWAEKELSAHLA</sequence>
<proteinExistence type="predicted"/>
<gene>
    <name evidence="4" type="ORF">S01H1_34858</name>
</gene>
<dbReference type="GO" id="GO:0008168">
    <property type="term" value="F:methyltransferase activity"/>
    <property type="evidence" value="ECO:0007669"/>
    <property type="project" value="InterPro"/>
</dbReference>